<dbReference type="AlphaFoldDB" id="A0A9N8PXB1"/>
<dbReference type="Pfam" id="PF13927">
    <property type="entry name" value="Ig_3"/>
    <property type="match status" value="1"/>
</dbReference>
<dbReference type="Proteomes" id="UP001154114">
    <property type="component" value="Chromosome 5"/>
</dbReference>
<keyword evidence="3" id="KW-1133">Transmembrane helix</keyword>
<dbReference type="EMBL" id="LR824008">
    <property type="protein sequence ID" value="CAD0196760.1"/>
    <property type="molecule type" value="Genomic_DNA"/>
</dbReference>
<evidence type="ECO:0000256" key="6">
    <source>
        <dbReference type="SAM" id="MobiDB-lite"/>
    </source>
</evidence>
<dbReference type="Gene3D" id="2.60.40.10">
    <property type="entry name" value="Immunoglobulins"/>
    <property type="match status" value="5"/>
</dbReference>
<dbReference type="InterPro" id="IPR013783">
    <property type="entry name" value="Ig-like_fold"/>
</dbReference>
<keyword evidence="2" id="KW-0812">Transmembrane</keyword>
<dbReference type="PROSITE" id="PS50835">
    <property type="entry name" value="IG_LIKE"/>
    <property type="match status" value="5"/>
</dbReference>
<name>A0A9N8PXB1_CHRIL</name>
<keyword evidence="11" id="KW-1185">Reference proteome</keyword>
<dbReference type="PROSITE" id="PS50105">
    <property type="entry name" value="SAM_DOMAIN"/>
    <property type="match status" value="1"/>
</dbReference>
<protein>
    <submittedName>
        <fullName evidence="10">Uncharacterized protein</fullName>
    </submittedName>
</protein>
<dbReference type="GO" id="GO:0016020">
    <property type="term" value="C:membrane"/>
    <property type="evidence" value="ECO:0007669"/>
    <property type="project" value="UniProtKB-SubCell"/>
</dbReference>
<dbReference type="Pfam" id="PF07647">
    <property type="entry name" value="SAM_2"/>
    <property type="match status" value="1"/>
</dbReference>
<evidence type="ECO:0000259" key="8">
    <source>
        <dbReference type="PROSITE" id="PS50835"/>
    </source>
</evidence>
<feature type="domain" description="Ig-like" evidence="8">
    <location>
        <begin position="306"/>
        <end position="381"/>
    </location>
</feature>
<dbReference type="SUPFAM" id="SSF48726">
    <property type="entry name" value="Immunoglobulin"/>
    <property type="match status" value="4"/>
</dbReference>
<evidence type="ECO:0000313" key="11">
    <source>
        <dbReference type="Proteomes" id="UP001154114"/>
    </source>
</evidence>
<keyword evidence="4" id="KW-0472">Membrane</keyword>
<evidence type="ECO:0000259" key="9">
    <source>
        <dbReference type="PROSITE" id="PS50853"/>
    </source>
</evidence>
<dbReference type="SUPFAM" id="SSF49265">
    <property type="entry name" value="Fibronectin type III"/>
    <property type="match status" value="1"/>
</dbReference>
<dbReference type="CDD" id="cd00063">
    <property type="entry name" value="FN3"/>
    <property type="match status" value="1"/>
</dbReference>
<feature type="domain" description="Ig-like" evidence="8">
    <location>
        <begin position="598"/>
        <end position="676"/>
    </location>
</feature>
<evidence type="ECO:0000256" key="4">
    <source>
        <dbReference type="ARBA" id="ARBA00023136"/>
    </source>
</evidence>
<dbReference type="SUPFAM" id="SSF47769">
    <property type="entry name" value="SAM/Pointed domain"/>
    <property type="match status" value="1"/>
</dbReference>
<evidence type="ECO:0000256" key="5">
    <source>
        <dbReference type="ARBA" id="ARBA00023157"/>
    </source>
</evidence>
<feature type="domain" description="SAM" evidence="7">
    <location>
        <begin position="15"/>
        <end position="75"/>
    </location>
</feature>
<dbReference type="InterPro" id="IPR003598">
    <property type="entry name" value="Ig_sub2"/>
</dbReference>
<dbReference type="Pfam" id="PF08205">
    <property type="entry name" value="C2-set_2"/>
    <property type="match status" value="1"/>
</dbReference>
<dbReference type="SMART" id="SM00408">
    <property type="entry name" value="IGc2"/>
    <property type="match status" value="3"/>
</dbReference>
<sequence length="1085" mass="120346">MVMENNEIDSATFEDTISSILCGLGAQKYIDIFKKQNIDQYSLAELSEEDLIKLGVDDGGVRSQLMEHAKLIPAYDEASITMPNLGPIEIVEVFEECALLLHRIHLSMVANNAALTKTKKVSDCLLYKDKYASNIALATISEISNILNSMDNAVHTQLKLTSKQGLSIEAVVGHSVELPCNTAAEKADDKLNILAWYRNGSGTAFYSRDLRDGSKSTTSSGGRYRLVTGETEGEDKLQIVTVRPSDAGVYTCLADFAASPAHKTHIQVVVIEPPYHLWVVHENGTQVAKASAGVNTSQNVGPYYVGDTVHLACVAYGGKPLASLSWFTEQRILKNTQTPLSEHRVRSDLIYGPLQREDHGRVFTCYAKNNEKTSPLSIDITVDMYLPPDLVSLRSEGPDSDGNIGRVRAGEALSLQCRVLGARPLPPIVWRLADAQLINLEQKITMEPSQRLVASEIQLTIDRKYDESQITCCAPAHQRNSERYVCAQPLPLTVLYPPILEIVVETDAELNNNTLAVVKGSNLSLACNYQSNPAIYELFWFHENDMVLNAGLDGRDKIQPVLELKQASEEDAGEYACVANNNEGSTYSEPIVIDITYPAFCEEEGVVEYGLGQDESMNITCNVKANPKPTSYRWLVVHDAVNITTLKYQPQNVVETEDAVLTYERTNGTTFSTIFCWGQNEVPTKGLPNTPCTFLVTNETKPRPPTDCEAKKNTMNEITVTCEKGHNGGLPQKFKFTVQPKDSEEELVSIINSEPKFMVEEPSHDEYKFVILAFNDKGESQVVEIGKDSIVSEEEIPEVTVSSVKNITTLALALCGGVALVALAACGLVLCTYERTARLDLPRDRTDPPLCAYNTDESNCETYHDSDEGSECNVRRTGSFRRAVSRHPSKNFDVRRTSSFHSARYMQDMAEQDNIKCSEMARHTNSCRVHSLQNINRKREMDALCDHLVLHLPPETNYNVSRPMNTFYTMPRKMRQKLAKELSDETSEITQNSDGFSLPPPPDEFGTYRAGTRIKDIPIKSTPTYTTVIRKNSTGRDPIKQQYSSPMNTVGVPTVSGGHSGVYSYPDDDHTSHQVTTNPFDEDSS</sequence>
<dbReference type="InterPro" id="IPR007110">
    <property type="entry name" value="Ig-like_dom"/>
</dbReference>
<feature type="domain" description="Ig-like" evidence="8">
    <location>
        <begin position="173"/>
        <end position="269"/>
    </location>
</feature>
<dbReference type="InterPro" id="IPR013106">
    <property type="entry name" value="Ig_V-set"/>
</dbReference>
<organism evidence="10 11">
    <name type="scientific">Chrysodeixis includens</name>
    <name type="common">Soybean looper</name>
    <name type="synonym">Pseudoplusia includens</name>
    <dbReference type="NCBI Taxonomy" id="689277"/>
    <lineage>
        <taxon>Eukaryota</taxon>
        <taxon>Metazoa</taxon>
        <taxon>Ecdysozoa</taxon>
        <taxon>Arthropoda</taxon>
        <taxon>Hexapoda</taxon>
        <taxon>Insecta</taxon>
        <taxon>Pterygota</taxon>
        <taxon>Neoptera</taxon>
        <taxon>Endopterygota</taxon>
        <taxon>Lepidoptera</taxon>
        <taxon>Glossata</taxon>
        <taxon>Ditrysia</taxon>
        <taxon>Noctuoidea</taxon>
        <taxon>Noctuidae</taxon>
        <taxon>Plusiinae</taxon>
        <taxon>Chrysodeixis</taxon>
    </lineage>
</organism>
<dbReference type="SMART" id="SM00409">
    <property type="entry name" value="IG"/>
    <property type="match status" value="3"/>
</dbReference>
<gene>
    <name evidence="10" type="ORF">CINC_LOCUS11048</name>
</gene>
<dbReference type="Pfam" id="PF07686">
    <property type="entry name" value="V-set"/>
    <property type="match status" value="1"/>
</dbReference>
<reference evidence="10" key="1">
    <citation type="submission" date="2021-12" db="EMBL/GenBank/DDBJ databases">
        <authorList>
            <person name="King R."/>
        </authorList>
    </citation>
    <scope>NUCLEOTIDE SEQUENCE</scope>
</reference>
<dbReference type="PANTHER" id="PTHR23278">
    <property type="entry name" value="SIDESTEP PROTEIN"/>
    <property type="match status" value="1"/>
</dbReference>
<proteinExistence type="predicted"/>
<dbReference type="InterPro" id="IPR001660">
    <property type="entry name" value="SAM"/>
</dbReference>
<evidence type="ECO:0000313" key="10">
    <source>
        <dbReference type="EMBL" id="CAD0196760.1"/>
    </source>
</evidence>
<dbReference type="PANTHER" id="PTHR23278:SF19">
    <property type="entry name" value="OBSCURIN"/>
    <property type="match status" value="1"/>
</dbReference>
<dbReference type="InterPro" id="IPR013162">
    <property type="entry name" value="CD80_C2-set"/>
</dbReference>
<feature type="domain" description="Ig-like" evidence="8">
    <location>
        <begin position="388"/>
        <end position="472"/>
    </location>
</feature>
<dbReference type="PROSITE" id="PS50853">
    <property type="entry name" value="FN3"/>
    <property type="match status" value="1"/>
</dbReference>
<dbReference type="InterPro" id="IPR013761">
    <property type="entry name" value="SAM/pointed_sf"/>
</dbReference>
<dbReference type="InterPro" id="IPR036179">
    <property type="entry name" value="Ig-like_dom_sf"/>
</dbReference>
<feature type="domain" description="Fibronectin type-III" evidence="9">
    <location>
        <begin position="704"/>
        <end position="795"/>
    </location>
</feature>
<dbReference type="InterPro" id="IPR036116">
    <property type="entry name" value="FN3_sf"/>
</dbReference>
<feature type="region of interest" description="Disordered" evidence="6">
    <location>
        <begin position="1033"/>
        <end position="1085"/>
    </location>
</feature>
<dbReference type="InterPro" id="IPR003961">
    <property type="entry name" value="FN3_dom"/>
</dbReference>
<dbReference type="InterPro" id="IPR003599">
    <property type="entry name" value="Ig_sub"/>
</dbReference>
<evidence type="ECO:0000259" key="7">
    <source>
        <dbReference type="PROSITE" id="PS50105"/>
    </source>
</evidence>
<evidence type="ECO:0000256" key="3">
    <source>
        <dbReference type="ARBA" id="ARBA00022989"/>
    </source>
</evidence>
<evidence type="ECO:0000256" key="2">
    <source>
        <dbReference type="ARBA" id="ARBA00022692"/>
    </source>
</evidence>
<comment type="subcellular location">
    <subcellularLocation>
        <location evidence="1">Membrane</location>
        <topology evidence="1">Single-pass membrane protein</topology>
    </subcellularLocation>
</comment>
<feature type="domain" description="Ig-like" evidence="8">
    <location>
        <begin position="497"/>
        <end position="593"/>
    </location>
</feature>
<accession>A0A9N8PXB1</accession>
<dbReference type="OrthoDB" id="10010359at2759"/>
<evidence type="ECO:0000256" key="1">
    <source>
        <dbReference type="ARBA" id="ARBA00004167"/>
    </source>
</evidence>
<dbReference type="Gene3D" id="1.10.150.50">
    <property type="entry name" value="Transcription Factor, Ets-1"/>
    <property type="match status" value="1"/>
</dbReference>
<keyword evidence="5" id="KW-1015">Disulfide bond</keyword>